<gene>
    <name evidence="1" type="ORF">TCIL3000_0_49180</name>
</gene>
<dbReference type="EMBL" id="CAEQ01001444">
    <property type="protein sequence ID" value="CCD14278.1"/>
    <property type="molecule type" value="Genomic_DNA"/>
</dbReference>
<reference evidence="2" key="1">
    <citation type="submission" date="2011-07" db="EMBL/GenBank/DDBJ databases">
        <title>Divergent evolution of antigenic variation in African trypanosomes.</title>
        <authorList>
            <person name="Jackson A.P."/>
            <person name="Berry A."/>
            <person name="Allison H.C."/>
            <person name="Burton P."/>
            <person name="Anderson J."/>
            <person name="Aslett M."/>
            <person name="Brown R."/>
            <person name="Corton N."/>
            <person name="Harris D."/>
            <person name="Hauser H."/>
            <person name="Gamble J."/>
            <person name="Gilderthorp R."/>
            <person name="McQuillan J."/>
            <person name="Quail M.A."/>
            <person name="Sanders M."/>
            <person name="Van Tonder A."/>
            <person name="Ginger M.L."/>
            <person name="Donelson J.E."/>
            <person name="Field M.C."/>
            <person name="Barry J.D."/>
            <person name="Berriman M."/>
            <person name="Hertz-Fowler C."/>
        </authorList>
    </citation>
    <scope>NUCLEOTIDE SEQUENCE [LARGE SCALE GENOMIC DNA]</scope>
    <source>
        <strain evidence="2">IL3000</strain>
    </source>
</reference>
<sequence>MPPAMPHAVITTSFDVLAFTPLRYCTIASLTLNHEKSMDRVKKEIRKAMFFSHASGRNICNGARAIEPIHTVIVMMDERMCVLRSVSTVMFRSTESKREAVQCSACAPYTSMVSLNAMSVLPNQLIKSCVKTLSLLAPTNSVRRAKSEMPNPPELRRAQTG</sequence>
<accession>F9WAK8</accession>
<organism evidence="1 2">
    <name type="scientific">Trypanosoma congolense (strain IL3000)</name>
    <dbReference type="NCBI Taxonomy" id="1068625"/>
    <lineage>
        <taxon>Eukaryota</taxon>
        <taxon>Discoba</taxon>
        <taxon>Euglenozoa</taxon>
        <taxon>Kinetoplastea</taxon>
        <taxon>Metakinetoplastina</taxon>
        <taxon>Trypanosomatida</taxon>
        <taxon>Trypanosomatidae</taxon>
        <taxon>Trypanosoma</taxon>
        <taxon>Nannomonas</taxon>
    </lineage>
</organism>
<name>F9WAK8_TRYCI</name>
<protein>
    <submittedName>
        <fullName evidence="1">WGS project CAEQ00000000 data, annotated contig 1982</fullName>
    </submittedName>
</protein>
<dbReference type="AlphaFoldDB" id="F9WAK8"/>
<comment type="caution">
    <text evidence="1">The sequence shown here is derived from an EMBL/GenBank/DDBJ whole genome shotgun (WGS) entry which is preliminary data.</text>
</comment>
<dbReference type="Proteomes" id="UP000000702">
    <property type="component" value="Unassembled WGS sequence"/>
</dbReference>
<dbReference type="VEuPathDB" id="TriTrypDB:TcIL3000_0_49180"/>
<evidence type="ECO:0000313" key="1">
    <source>
        <dbReference type="EMBL" id="CCD14278.1"/>
    </source>
</evidence>
<reference evidence="1 2" key="2">
    <citation type="journal article" date="2012" name="Proc. Natl. Acad. Sci. U.S.A.">
        <title>Antigenic diversity is generated by distinct evolutionary mechanisms in African trypanosome species.</title>
        <authorList>
            <person name="Jackson A.P."/>
            <person name="Berry A."/>
            <person name="Aslett M."/>
            <person name="Allison H.C."/>
            <person name="Burton P."/>
            <person name="Vavrova-Anderson J."/>
            <person name="Brown R."/>
            <person name="Browne H."/>
            <person name="Corton N."/>
            <person name="Hauser H."/>
            <person name="Gamble J."/>
            <person name="Gilderthorp R."/>
            <person name="Marcello L."/>
            <person name="McQuillan J."/>
            <person name="Otto T.D."/>
            <person name="Quail M.A."/>
            <person name="Sanders M.J."/>
            <person name="van Tonder A."/>
            <person name="Ginger M.L."/>
            <person name="Field M.C."/>
            <person name="Barry J.D."/>
            <person name="Hertz-Fowler C."/>
            <person name="Berriman M."/>
        </authorList>
    </citation>
    <scope>NUCLEOTIDE SEQUENCE [LARGE SCALE GENOMIC DNA]</scope>
    <source>
        <strain evidence="1 2">IL3000</strain>
    </source>
</reference>
<proteinExistence type="predicted"/>
<evidence type="ECO:0000313" key="2">
    <source>
        <dbReference type="Proteomes" id="UP000000702"/>
    </source>
</evidence>
<keyword evidence="2" id="KW-1185">Reference proteome</keyword>